<reference evidence="3" key="2">
    <citation type="submission" date="2013-09" db="EMBL/GenBank/DDBJ databases">
        <title>Draft genome sequence of Alistipes putredinis (DSM 17216).</title>
        <authorList>
            <person name="Sudarsanam P."/>
            <person name="Ley R."/>
            <person name="Guruge J."/>
            <person name="Turnbaugh P.J."/>
            <person name="Mahowald M."/>
            <person name="Liep D."/>
            <person name="Gordon J."/>
        </authorList>
    </citation>
    <scope>NUCLEOTIDE SEQUENCE</scope>
    <source>
        <strain evidence="3">DSM 17216</strain>
    </source>
</reference>
<keyword evidence="1" id="KW-0802">TPR repeat</keyword>
<dbReference type="SUPFAM" id="SSF48452">
    <property type="entry name" value="TPR-like"/>
    <property type="match status" value="1"/>
</dbReference>
<dbReference type="EMBL" id="ABFK02000020">
    <property type="protein sequence ID" value="EDS02821.1"/>
    <property type="molecule type" value="Genomic_DNA"/>
</dbReference>
<dbReference type="GeneID" id="73802790"/>
<dbReference type="Gene3D" id="1.25.40.10">
    <property type="entry name" value="Tetratricopeptide repeat domain"/>
    <property type="match status" value="1"/>
</dbReference>
<dbReference type="HOGENOM" id="CLU_505982_0_0_10"/>
<name>B0MYY5_9BACT</name>
<comment type="caution">
    <text evidence="3">The sequence shown here is derived from an EMBL/GenBank/DDBJ whole genome shotgun (WGS) entry which is preliminary data.</text>
</comment>
<dbReference type="eggNOG" id="COG2885">
    <property type="taxonomic scope" value="Bacteria"/>
</dbReference>
<dbReference type="InterPro" id="IPR019734">
    <property type="entry name" value="TPR_rpt"/>
</dbReference>
<evidence type="ECO:0000313" key="3">
    <source>
        <dbReference type="EMBL" id="EDS02821.1"/>
    </source>
</evidence>
<dbReference type="AlphaFoldDB" id="B0MYY5"/>
<dbReference type="InterPro" id="IPR011990">
    <property type="entry name" value="TPR-like_helical_dom_sf"/>
</dbReference>
<dbReference type="Proteomes" id="UP000005819">
    <property type="component" value="Unassembled WGS sequence"/>
</dbReference>
<proteinExistence type="predicted"/>
<feature type="signal peptide" evidence="2">
    <location>
        <begin position="1"/>
        <end position="25"/>
    </location>
</feature>
<reference evidence="3" key="1">
    <citation type="submission" date="2007-10" db="EMBL/GenBank/DDBJ databases">
        <authorList>
            <person name="Fulton L."/>
            <person name="Clifton S."/>
            <person name="Fulton B."/>
            <person name="Xu J."/>
            <person name="Minx P."/>
            <person name="Pepin K.H."/>
            <person name="Johnson M."/>
            <person name="Thiruvilangam P."/>
            <person name="Bhonagiri V."/>
            <person name="Nash W.E."/>
            <person name="Mardis E.R."/>
            <person name="Wilson R.K."/>
        </authorList>
    </citation>
    <scope>NUCLEOTIDE SEQUENCE [LARGE SCALE GENOMIC DNA]</scope>
    <source>
        <strain evidence="3">DSM 17216</strain>
    </source>
</reference>
<evidence type="ECO:0000256" key="2">
    <source>
        <dbReference type="SAM" id="SignalP"/>
    </source>
</evidence>
<dbReference type="PROSITE" id="PS50005">
    <property type="entry name" value="TPR"/>
    <property type="match status" value="1"/>
</dbReference>
<accession>B0MYY5</accession>
<organism evidence="3 4">
    <name type="scientific">Alistipes putredinis DSM 17216</name>
    <dbReference type="NCBI Taxonomy" id="445970"/>
    <lineage>
        <taxon>Bacteria</taxon>
        <taxon>Pseudomonadati</taxon>
        <taxon>Bacteroidota</taxon>
        <taxon>Bacteroidia</taxon>
        <taxon>Bacteroidales</taxon>
        <taxon>Rikenellaceae</taxon>
        <taxon>Alistipes</taxon>
    </lineage>
</organism>
<keyword evidence="4" id="KW-1185">Reference proteome</keyword>
<evidence type="ECO:0000256" key="1">
    <source>
        <dbReference type="PROSITE-ProRule" id="PRU00339"/>
    </source>
</evidence>
<evidence type="ECO:0000313" key="4">
    <source>
        <dbReference type="Proteomes" id="UP000005819"/>
    </source>
</evidence>
<dbReference type="SMART" id="SM00028">
    <property type="entry name" value="TPR"/>
    <property type="match status" value="2"/>
</dbReference>
<dbReference type="Gene3D" id="3.30.1330.60">
    <property type="entry name" value="OmpA-like domain"/>
    <property type="match status" value="1"/>
</dbReference>
<gene>
    <name evidence="3" type="ORF">ALIPUT_02354</name>
</gene>
<sequence length="575" mass="62726">MKKLMKLSLLLVVVALTFSSCNCFKKMAKNSDDVSLTCAPEVLVLNNGVVAADITAQFPVKYFNPKAIVKVTPVMVFEGGEVAGTPKFFQGSKVKENYTVVDKKTGGVFTMHVEFPYDERMQISELQLRVEAKCPGSDEFTLVNANTGKVVKAKELEANPAIVRECGLVVAEGVNTLQQDLAYADAMAALPSDYKRVTTSVDKTEILYAINKANVTKKALKDADLEAFQANVDENLKNDRATQHVAVKGYASPDGPVKFNDTLSKERSESGDKVLAKLLKNSGLDIDVAAYGEDWEGFKELVSKSNIKDKDLILQVLSMYSSSTQREDEIKNMSSVFNELKKDILPQLRRSVIVNTIDLEGKTDAEMMALVEAGKLDQLNLNELLFVAESIAQDNATKNIVLAYAAEKYNDARAYNNLGIVLTEEGRTADALKCFQKAAQLGEASEALNTNLALANLANGNMAEAQKYAKGADAKAKSLVNAAQGNYNDAAKQLDGMNAAIANTMNKDYAAAKRAIAKDMSAEADYLRAVIASEEGDMRTAEAQLKSAVKKDEKMAKKAMKDIHFKKLFEEGLKF</sequence>
<protein>
    <submittedName>
        <fullName evidence="3">Tetratricopeptide repeat protein</fullName>
    </submittedName>
</protein>
<dbReference type="PROSITE" id="PS51257">
    <property type="entry name" value="PROKAR_LIPOPROTEIN"/>
    <property type="match status" value="1"/>
</dbReference>
<dbReference type="eggNOG" id="COG0457">
    <property type="taxonomic scope" value="Bacteria"/>
</dbReference>
<dbReference type="RefSeq" id="WP_004328403.1">
    <property type="nucleotide sequence ID" value="NZ_DS499577.1"/>
</dbReference>
<feature type="repeat" description="TPR" evidence="1">
    <location>
        <begin position="412"/>
        <end position="445"/>
    </location>
</feature>
<keyword evidence="2" id="KW-0732">Signal</keyword>
<dbReference type="InterPro" id="IPR036737">
    <property type="entry name" value="OmpA-like_sf"/>
</dbReference>
<feature type="chain" id="PRO_5002752295" evidence="2">
    <location>
        <begin position="26"/>
        <end position="575"/>
    </location>
</feature>